<organism evidence="1 2">
    <name type="scientific">Paracoccus denitrificans</name>
    <dbReference type="NCBI Taxonomy" id="266"/>
    <lineage>
        <taxon>Bacteria</taxon>
        <taxon>Pseudomonadati</taxon>
        <taxon>Pseudomonadota</taxon>
        <taxon>Alphaproteobacteria</taxon>
        <taxon>Rhodobacterales</taxon>
        <taxon>Paracoccaceae</taxon>
        <taxon>Paracoccus</taxon>
    </lineage>
</organism>
<dbReference type="Proteomes" id="UP000315344">
    <property type="component" value="Unassembled WGS sequence"/>
</dbReference>
<name>A0A533I5A8_PARDE</name>
<comment type="caution">
    <text evidence="1">The sequence shown here is derived from an EMBL/GenBank/DDBJ whole genome shotgun (WGS) entry which is preliminary data.</text>
</comment>
<gene>
    <name evidence="1" type="ORF">DI616_15850</name>
</gene>
<proteinExistence type="predicted"/>
<sequence length="94" mass="10981">MHVVIMKNGEIVDEFHEEVRLLELTSRLKTFYVKYQTQDIYFRSNPEGWWLKATYKFTVLAGGGMHPKNADFIILNPPEVPKPIQMNDLVGAWK</sequence>
<evidence type="ECO:0000313" key="1">
    <source>
        <dbReference type="EMBL" id="TKW65200.1"/>
    </source>
</evidence>
<protein>
    <submittedName>
        <fullName evidence="1">Uncharacterized protein</fullName>
    </submittedName>
</protein>
<dbReference type="EMBL" id="VAFL01000015">
    <property type="protein sequence ID" value="TKW65200.1"/>
    <property type="molecule type" value="Genomic_DNA"/>
</dbReference>
<evidence type="ECO:0000313" key="2">
    <source>
        <dbReference type="Proteomes" id="UP000315344"/>
    </source>
</evidence>
<accession>A0A533I5A8</accession>
<reference evidence="1 2" key="1">
    <citation type="journal article" date="2017" name="Nat. Commun.">
        <title>In situ click chemistry generation of cyclooxygenase-2 inhibitors.</title>
        <authorList>
            <person name="Bhardwaj A."/>
            <person name="Kaur J."/>
            <person name="Wuest M."/>
            <person name="Wuest F."/>
        </authorList>
    </citation>
    <scope>NUCLEOTIDE SEQUENCE [LARGE SCALE GENOMIC DNA]</scope>
    <source>
        <strain evidence="1">S2_012_000_R3_94</strain>
    </source>
</reference>
<dbReference type="AlphaFoldDB" id="A0A533I5A8"/>